<dbReference type="PROSITE" id="PS51257">
    <property type="entry name" value="PROKAR_LIPOPROTEIN"/>
    <property type="match status" value="1"/>
</dbReference>
<dbReference type="RefSeq" id="WP_378018076.1">
    <property type="nucleotide sequence ID" value="NZ_JBHSKT010000008.1"/>
</dbReference>
<keyword evidence="3" id="KW-0540">Nuclease</keyword>
<keyword evidence="4" id="KW-1185">Reference proteome</keyword>
<reference evidence="4" key="1">
    <citation type="journal article" date="2019" name="Int. J. Syst. Evol. Microbiol.">
        <title>The Global Catalogue of Microorganisms (GCM) 10K type strain sequencing project: providing services to taxonomists for standard genome sequencing and annotation.</title>
        <authorList>
            <consortium name="The Broad Institute Genomics Platform"/>
            <consortium name="The Broad Institute Genome Sequencing Center for Infectious Disease"/>
            <person name="Wu L."/>
            <person name="Ma J."/>
        </authorList>
    </citation>
    <scope>NUCLEOTIDE SEQUENCE [LARGE SCALE GENOMIC DNA]</scope>
    <source>
        <strain evidence="4">KACC 12602</strain>
    </source>
</reference>
<feature type="chain" id="PRO_5045888886" evidence="1">
    <location>
        <begin position="22"/>
        <end position="346"/>
    </location>
</feature>
<dbReference type="Pfam" id="PF19580">
    <property type="entry name" value="Exo_endo_phos_3"/>
    <property type="match status" value="1"/>
</dbReference>
<evidence type="ECO:0000313" key="3">
    <source>
        <dbReference type="EMBL" id="MFC5271717.1"/>
    </source>
</evidence>
<dbReference type="Proteomes" id="UP001596161">
    <property type="component" value="Unassembled WGS sequence"/>
</dbReference>
<organism evidence="3 4">
    <name type="scientific">Adhaeribacter terreus</name>
    <dbReference type="NCBI Taxonomy" id="529703"/>
    <lineage>
        <taxon>Bacteria</taxon>
        <taxon>Pseudomonadati</taxon>
        <taxon>Bacteroidota</taxon>
        <taxon>Cytophagia</taxon>
        <taxon>Cytophagales</taxon>
        <taxon>Hymenobacteraceae</taxon>
        <taxon>Adhaeribacter</taxon>
    </lineage>
</organism>
<evidence type="ECO:0000313" key="4">
    <source>
        <dbReference type="Proteomes" id="UP001596161"/>
    </source>
</evidence>
<protein>
    <submittedName>
        <fullName evidence="3">Endonuclease/exonuclease/phosphatase family protein</fullName>
    </submittedName>
</protein>
<dbReference type="SUPFAM" id="SSF56219">
    <property type="entry name" value="DNase I-like"/>
    <property type="match status" value="1"/>
</dbReference>
<keyword evidence="3" id="KW-0378">Hydrolase</keyword>
<sequence>MKYPVKFAAGCLLASALFSCQKTPSTTPAAAPKEISVAFYNLENLFDTENDPNKDDEEFLPASNSNWTPERYQQKLTNLASVIEKLGDADGPEILGVCEIENRRVLEDLAKQPALASRNYKVIHFEGPDERSIDVALFYKEGIFRPIEETAVPVTLPDASEKTRDLLKVRGIVNNDTITILVNHWPSKRGGAEISDPKREAVAKIVRDIVDQEQIKNQHAKLLLMGDFNDTPDSKAITDILNANKNAEAEPNRQLFNAFAQMAEDKKGSYYYKGEWDMIDQMMLSKSLLTNKKLSYIPNSATIYQEERIKEKEGKFAGAPLRTYAGKKYLGGYSDHFPIYIKLQAR</sequence>
<keyword evidence="3" id="KW-0255">Endonuclease</keyword>
<accession>A0ABW0ECU0</accession>
<dbReference type="InterPro" id="IPR005135">
    <property type="entry name" value="Endo/exonuclease/phosphatase"/>
</dbReference>
<evidence type="ECO:0000259" key="2">
    <source>
        <dbReference type="Pfam" id="PF19580"/>
    </source>
</evidence>
<comment type="caution">
    <text evidence="3">The sequence shown here is derived from an EMBL/GenBank/DDBJ whole genome shotgun (WGS) entry which is preliminary data.</text>
</comment>
<dbReference type="Gene3D" id="3.60.10.10">
    <property type="entry name" value="Endonuclease/exonuclease/phosphatase"/>
    <property type="match status" value="1"/>
</dbReference>
<feature type="signal peptide" evidence="1">
    <location>
        <begin position="1"/>
        <end position="21"/>
    </location>
</feature>
<feature type="domain" description="Endonuclease/exonuclease/phosphatase" evidence="2">
    <location>
        <begin position="36"/>
        <end position="344"/>
    </location>
</feature>
<keyword evidence="1" id="KW-0732">Signal</keyword>
<dbReference type="InterPro" id="IPR036691">
    <property type="entry name" value="Endo/exonu/phosph_ase_sf"/>
</dbReference>
<dbReference type="EMBL" id="JBHSKT010000008">
    <property type="protein sequence ID" value="MFC5271717.1"/>
    <property type="molecule type" value="Genomic_DNA"/>
</dbReference>
<evidence type="ECO:0000256" key="1">
    <source>
        <dbReference type="SAM" id="SignalP"/>
    </source>
</evidence>
<proteinExistence type="predicted"/>
<gene>
    <name evidence="3" type="ORF">ACFPIB_13950</name>
</gene>
<dbReference type="PANTHER" id="PTHR42834:SF1">
    <property type="entry name" value="ENDONUCLEASE_EXONUCLEASE_PHOSPHATASE FAMILY PROTEIN (AFU_ORTHOLOGUE AFUA_3G09210)"/>
    <property type="match status" value="1"/>
</dbReference>
<dbReference type="PANTHER" id="PTHR42834">
    <property type="entry name" value="ENDONUCLEASE/EXONUCLEASE/PHOSPHATASE FAMILY PROTEIN (AFU_ORTHOLOGUE AFUA_3G09210)"/>
    <property type="match status" value="1"/>
</dbReference>
<dbReference type="GO" id="GO:0004519">
    <property type="term" value="F:endonuclease activity"/>
    <property type="evidence" value="ECO:0007669"/>
    <property type="project" value="UniProtKB-KW"/>
</dbReference>
<name>A0ABW0ECU0_9BACT</name>